<proteinExistence type="predicted"/>
<evidence type="ECO:0000313" key="2">
    <source>
        <dbReference type="EMBL" id="SFJ25591.1"/>
    </source>
</evidence>
<name>A0A1I3PWK8_9ACTN</name>
<dbReference type="STRING" id="1005945.SAMN05216561_12230"/>
<gene>
    <name evidence="2" type="ORF">SAMN05216561_12230</name>
</gene>
<dbReference type="Proteomes" id="UP000198649">
    <property type="component" value="Unassembled WGS sequence"/>
</dbReference>
<sequence>MGWDVPAIAAVWMRLCTDRHGFLPFVLTVGGFVVLGADIIGVRTMTRCSTDGW</sequence>
<dbReference type="EMBL" id="FOQG01000022">
    <property type="protein sequence ID" value="SFJ25591.1"/>
    <property type="molecule type" value="Genomic_DNA"/>
</dbReference>
<keyword evidence="1" id="KW-1133">Transmembrane helix</keyword>
<feature type="transmembrane region" description="Helical" evidence="1">
    <location>
        <begin position="22"/>
        <end position="42"/>
    </location>
</feature>
<keyword evidence="3" id="KW-1185">Reference proteome</keyword>
<evidence type="ECO:0000313" key="3">
    <source>
        <dbReference type="Proteomes" id="UP000198649"/>
    </source>
</evidence>
<reference evidence="2 3" key="1">
    <citation type="submission" date="2016-10" db="EMBL/GenBank/DDBJ databases">
        <authorList>
            <person name="de Groot N.N."/>
        </authorList>
    </citation>
    <scope>NUCLEOTIDE SEQUENCE [LARGE SCALE GENOMIC DNA]</scope>
    <source>
        <strain evidence="2 3">CGMCC 1.11156</strain>
    </source>
</reference>
<keyword evidence="1" id="KW-0812">Transmembrane</keyword>
<protein>
    <submittedName>
        <fullName evidence="2">Uncharacterized protein</fullName>
    </submittedName>
</protein>
<keyword evidence="1" id="KW-0472">Membrane</keyword>
<accession>A0A1I3PWK8</accession>
<organism evidence="2 3">
    <name type="scientific">Nocardioides psychrotolerans</name>
    <dbReference type="NCBI Taxonomy" id="1005945"/>
    <lineage>
        <taxon>Bacteria</taxon>
        <taxon>Bacillati</taxon>
        <taxon>Actinomycetota</taxon>
        <taxon>Actinomycetes</taxon>
        <taxon>Propionibacteriales</taxon>
        <taxon>Nocardioidaceae</taxon>
        <taxon>Nocardioides</taxon>
    </lineage>
</organism>
<dbReference type="AlphaFoldDB" id="A0A1I3PWK8"/>
<evidence type="ECO:0000256" key="1">
    <source>
        <dbReference type="SAM" id="Phobius"/>
    </source>
</evidence>